<feature type="binding site" evidence="16">
    <location>
        <position position="288"/>
    </location>
    <ligand>
        <name>Mg(2+)</name>
        <dbReference type="ChEBI" id="CHEBI:18420"/>
        <label>2</label>
    </ligand>
</feature>
<comment type="caution">
    <text evidence="19">The sequence shown here is derived from an EMBL/GenBank/DDBJ whole genome shotgun (WGS) entry which is preliminary data.</text>
</comment>
<dbReference type="HAMAP" id="MF_00047">
    <property type="entry name" value="Dala_Dala_lig"/>
    <property type="match status" value="1"/>
</dbReference>
<comment type="subcellular location">
    <subcellularLocation>
        <location evidence="2 14">Cytoplasm</location>
    </subcellularLocation>
</comment>
<evidence type="ECO:0000256" key="11">
    <source>
        <dbReference type="ARBA" id="ARBA00022984"/>
    </source>
</evidence>
<feature type="active site" evidence="15">
    <location>
        <position position="165"/>
    </location>
</feature>
<dbReference type="Gene3D" id="3.30.1490.20">
    <property type="entry name" value="ATP-grasp fold, A domain"/>
    <property type="match status" value="1"/>
</dbReference>
<keyword evidence="16" id="KW-0464">Manganese</keyword>
<dbReference type="GO" id="GO:0008716">
    <property type="term" value="F:D-alanine-D-alanine ligase activity"/>
    <property type="evidence" value="ECO:0007669"/>
    <property type="project" value="UniProtKB-UniRule"/>
</dbReference>
<dbReference type="Gene3D" id="3.40.50.20">
    <property type="match status" value="1"/>
</dbReference>
<proteinExistence type="inferred from homology"/>
<dbReference type="PROSITE" id="PS00843">
    <property type="entry name" value="DALA_DALA_LIGASE_1"/>
    <property type="match status" value="1"/>
</dbReference>
<comment type="catalytic activity">
    <reaction evidence="13 14">
        <text>2 D-alanine + ATP = D-alanyl-D-alanine + ADP + phosphate + H(+)</text>
        <dbReference type="Rhea" id="RHEA:11224"/>
        <dbReference type="ChEBI" id="CHEBI:15378"/>
        <dbReference type="ChEBI" id="CHEBI:30616"/>
        <dbReference type="ChEBI" id="CHEBI:43474"/>
        <dbReference type="ChEBI" id="CHEBI:57416"/>
        <dbReference type="ChEBI" id="CHEBI:57822"/>
        <dbReference type="ChEBI" id="CHEBI:456216"/>
        <dbReference type="EC" id="6.3.2.4"/>
    </reaction>
</comment>
<evidence type="ECO:0000256" key="4">
    <source>
        <dbReference type="ARBA" id="ARBA00012216"/>
    </source>
</evidence>
<comment type="pathway">
    <text evidence="14">Cell wall biogenesis; peptidoglycan biosynthesis.</text>
</comment>
<dbReference type="InterPro" id="IPR000291">
    <property type="entry name" value="D-Ala_lig_Van_CS"/>
</dbReference>
<keyword evidence="6 14" id="KW-0436">Ligase</keyword>
<evidence type="ECO:0000256" key="3">
    <source>
        <dbReference type="ARBA" id="ARBA00010871"/>
    </source>
</evidence>
<dbReference type="InterPro" id="IPR011127">
    <property type="entry name" value="Dala_Dala_lig_N"/>
</dbReference>
<organism evidence="19 20">
    <name type="scientific">Sunxiuqinia dokdonensis</name>
    <dbReference type="NCBI Taxonomy" id="1409788"/>
    <lineage>
        <taxon>Bacteria</taxon>
        <taxon>Pseudomonadati</taxon>
        <taxon>Bacteroidota</taxon>
        <taxon>Bacteroidia</taxon>
        <taxon>Marinilabiliales</taxon>
        <taxon>Prolixibacteraceae</taxon>
        <taxon>Sunxiuqinia</taxon>
    </lineage>
</organism>
<dbReference type="OrthoDB" id="9813261at2"/>
<dbReference type="Pfam" id="PF01820">
    <property type="entry name" value="Dala_Dala_lig_N"/>
    <property type="match status" value="1"/>
</dbReference>
<reference evidence="20" key="1">
    <citation type="submission" date="2015-07" db="EMBL/GenBank/DDBJ databases">
        <title>Genome sequencing of Sunxiuqinia dokdonensis strain SK.</title>
        <authorList>
            <person name="Ahn S."/>
            <person name="Kim B.-C."/>
        </authorList>
    </citation>
    <scope>NUCLEOTIDE SEQUENCE [LARGE SCALE GENOMIC DNA]</scope>
    <source>
        <strain evidence="20">SK</strain>
    </source>
</reference>
<evidence type="ECO:0000256" key="16">
    <source>
        <dbReference type="PIRSR" id="PIRSR039102-3"/>
    </source>
</evidence>
<comment type="function">
    <text evidence="14">Cell wall formation.</text>
</comment>
<dbReference type="InterPro" id="IPR013815">
    <property type="entry name" value="ATP_grasp_subdomain_1"/>
</dbReference>
<evidence type="ECO:0000256" key="8">
    <source>
        <dbReference type="ARBA" id="ARBA00022741"/>
    </source>
</evidence>
<evidence type="ECO:0000256" key="7">
    <source>
        <dbReference type="ARBA" id="ARBA00022723"/>
    </source>
</evidence>
<dbReference type="SUPFAM" id="SSF52440">
    <property type="entry name" value="PreATP-grasp domain"/>
    <property type="match status" value="1"/>
</dbReference>
<dbReference type="AlphaFoldDB" id="A0A0L8V719"/>
<dbReference type="PIRSF" id="PIRSF039102">
    <property type="entry name" value="Ddl/VanB"/>
    <property type="match status" value="1"/>
</dbReference>
<dbReference type="InterPro" id="IPR005905">
    <property type="entry name" value="D_ala_D_ala"/>
</dbReference>
<evidence type="ECO:0000313" key="20">
    <source>
        <dbReference type="Proteomes" id="UP000036958"/>
    </source>
</evidence>
<dbReference type="GO" id="GO:0046872">
    <property type="term" value="F:metal ion binding"/>
    <property type="evidence" value="ECO:0007669"/>
    <property type="project" value="UniProtKB-KW"/>
</dbReference>
<evidence type="ECO:0000256" key="12">
    <source>
        <dbReference type="ARBA" id="ARBA00023316"/>
    </source>
</evidence>
<accession>A0A0L8V719</accession>
<evidence type="ECO:0000256" key="17">
    <source>
        <dbReference type="PROSITE-ProRule" id="PRU00409"/>
    </source>
</evidence>
<dbReference type="EMBL" id="LGIA01000166">
    <property type="protein sequence ID" value="KOH44280.1"/>
    <property type="molecule type" value="Genomic_DNA"/>
</dbReference>
<dbReference type="UniPathway" id="UPA00219"/>
<evidence type="ECO:0000259" key="18">
    <source>
        <dbReference type="PROSITE" id="PS50975"/>
    </source>
</evidence>
<name>A0A0L8V719_9BACT</name>
<dbReference type="GO" id="GO:0005524">
    <property type="term" value="F:ATP binding"/>
    <property type="evidence" value="ECO:0007669"/>
    <property type="project" value="UniProtKB-UniRule"/>
</dbReference>
<dbReference type="InterPro" id="IPR016185">
    <property type="entry name" value="PreATP-grasp_dom_sf"/>
</dbReference>
<evidence type="ECO:0000256" key="6">
    <source>
        <dbReference type="ARBA" id="ARBA00022598"/>
    </source>
</evidence>
<dbReference type="RefSeq" id="WP_053184507.1">
    <property type="nucleotide sequence ID" value="NZ_LGIA01000166.1"/>
</dbReference>
<feature type="domain" description="ATP-grasp" evidence="18">
    <location>
        <begin position="121"/>
        <end position="321"/>
    </location>
</feature>
<evidence type="ECO:0000256" key="15">
    <source>
        <dbReference type="PIRSR" id="PIRSR039102-1"/>
    </source>
</evidence>
<evidence type="ECO:0000313" key="19">
    <source>
        <dbReference type="EMBL" id="KOH44280.1"/>
    </source>
</evidence>
<dbReference type="STRING" id="1409788.NC99_28980"/>
<feature type="active site" evidence="15">
    <location>
        <position position="299"/>
    </location>
</feature>
<evidence type="ECO:0000256" key="5">
    <source>
        <dbReference type="ARBA" id="ARBA00022490"/>
    </source>
</evidence>
<dbReference type="Proteomes" id="UP000036958">
    <property type="component" value="Unassembled WGS sequence"/>
</dbReference>
<dbReference type="GO" id="GO:0005737">
    <property type="term" value="C:cytoplasm"/>
    <property type="evidence" value="ECO:0007669"/>
    <property type="project" value="UniProtKB-SubCell"/>
</dbReference>
<comment type="cofactor">
    <cofactor evidence="1">
        <name>Mn(2+)</name>
        <dbReference type="ChEBI" id="CHEBI:29035"/>
    </cofactor>
</comment>
<sequence>MKKNIAVVYGGDSSEYVVSVMSSKNVLQAIDQDLFRPWAVEMRGTDWKLVVDGEQVADLNKQDFSARYQNETIRFDFAYITIHGTPGEDGILQGYFDLMKIPYSTCGVQSSALTFNKYFCSNYLRNFGITMAKSVRLTQGAKIDVDSLVAELGLPVFVKPNAGGSSFGITKVKTKDELKTAIEGAWKESREALVEEFIDGLEITSGLVKMKDEALVFPITEVVPKNEFFDFEAKYTKGATLEITPARISEELTKTCQQLSSKIYDLCNCQGIVRVDYILKEGKFYFLEVNTTPGMTATSFIPQQIEAMGMELKDIISKLIFDKIC</sequence>
<keyword evidence="5 14" id="KW-0963">Cytoplasm</keyword>
<dbReference type="InterPro" id="IPR011095">
    <property type="entry name" value="Dala_Dala_lig_C"/>
</dbReference>
<gene>
    <name evidence="14" type="primary">ddl</name>
    <name evidence="19" type="ORF">NC99_28980</name>
</gene>
<dbReference type="EC" id="6.3.2.4" evidence="4 14"/>
<evidence type="ECO:0000256" key="13">
    <source>
        <dbReference type="ARBA" id="ARBA00047614"/>
    </source>
</evidence>
<comment type="similarity">
    <text evidence="3 14">Belongs to the D-alanine--D-alanine ligase family.</text>
</comment>
<feature type="binding site" evidence="16">
    <location>
        <position position="290"/>
    </location>
    <ligand>
        <name>Mg(2+)</name>
        <dbReference type="ChEBI" id="CHEBI:18420"/>
        <label>2</label>
    </ligand>
</feature>
<evidence type="ECO:0000256" key="9">
    <source>
        <dbReference type="ARBA" id="ARBA00022840"/>
    </source>
</evidence>
<keyword evidence="10 14" id="KW-0133">Cell shape</keyword>
<keyword evidence="7 16" id="KW-0479">Metal-binding</keyword>
<dbReference type="Pfam" id="PF07478">
    <property type="entry name" value="Dala_Dala_lig_C"/>
    <property type="match status" value="1"/>
</dbReference>
<dbReference type="GO" id="GO:0071555">
    <property type="term" value="P:cell wall organization"/>
    <property type="evidence" value="ECO:0007669"/>
    <property type="project" value="UniProtKB-KW"/>
</dbReference>
<dbReference type="NCBIfam" id="TIGR01205">
    <property type="entry name" value="D_ala_D_alaTIGR"/>
    <property type="match status" value="1"/>
</dbReference>
<keyword evidence="9 17" id="KW-0067">ATP-binding</keyword>
<dbReference type="GO" id="GO:0009252">
    <property type="term" value="P:peptidoglycan biosynthetic process"/>
    <property type="evidence" value="ECO:0007669"/>
    <property type="project" value="UniProtKB-UniRule"/>
</dbReference>
<keyword evidence="16" id="KW-0460">Magnesium</keyword>
<keyword evidence="11 14" id="KW-0573">Peptidoglycan synthesis</keyword>
<evidence type="ECO:0000256" key="2">
    <source>
        <dbReference type="ARBA" id="ARBA00004496"/>
    </source>
</evidence>
<feature type="binding site" evidence="16">
    <location>
        <position position="288"/>
    </location>
    <ligand>
        <name>Mg(2+)</name>
        <dbReference type="ChEBI" id="CHEBI:18420"/>
        <label>1</label>
    </ligand>
</feature>
<keyword evidence="8 17" id="KW-0547">Nucleotide-binding</keyword>
<keyword evidence="12 14" id="KW-0961">Cell wall biogenesis/degradation</keyword>
<dbReference type="PATRIC" id="fig|1409788.3.peg.2981"/>
<dbReference type="InterPro" id="IPR011761">
    <property type="entry name" value="ATP-grasp"/>
</dbReference>
<dbReference type="NCBIfam" id="NF002527">
    <property type="entry name" value="PRK01966.1-3"/>
    <property type="match status" value="1"/>
</dbReference>
<keyword evidence="20" id="KW-1185">Reference proteome</keyword>
<evidence type="ECO:0000256" key="10">
    <source>
        <dbReference type="ARBA" id="ARBA00022960"/>
    </source>
</evidence>
<dbReference type="PANTHER" id="PTHR23132:SF23">
    <property type="entry name" value="D-ALANINE--D-ALANINE LIGASE B"/>
    <property type="match status" value="1"/>
</dbReference>
<dbReference type="PROSITE" id="PS50975">
    <property type="entry name" value="ATP_GRASP"/>
    <property type="match status" value="1"/>
</dbReference>
<dbReference type="Gene3D" id="3.30.470.20">
    <property type="entry name" value="ATP-grasp fold, B domain"/>
    <property type="match status" value="1"/>
</dbReference>
<comment type="cofactor">
    <cofactor evidence="16">
        <name>Mg(2+)</name>
        <dbReference type="ChEBI" id="CHEBI:18420"/>
    </cofactor>
    <cofactor evidence="16">
        <name>Mn(2+)</name>
        <dbReference type="ChEBI" id="CHEBI:29035"/>
    </cofactor>
    <text evidence="16">Binds 2 magnesium or manganese ions per subunit.</text>
</comment>
<dbReference type="NCBIfam" id="NF002378">
    <property type="entry name" value="PRK01372.1"/>
    <property type="match status" value="1"/>
</dbReference>
<dbReference type="SUPFAM" id="SSF56059">
    <property type="entry name" value="Glutathione synthetase ATP-binding domain-like"/>
    <property type="match status" value="1"/>
</dbReference>
<feature type="active site" evidence="15">
    <location>
        <position position="15"/>
    </location>
</feature>
<protein>
    <recommendedName>
        <fullName evidence="4 14">D-alanine--D-alanine ligase</fullName>
        <ecNumber evidence="4 14">6.3.2.4</ecNumber>
    </recommendedName>
    <alternativeName>
        <fullName evidence="14">D-Ala-D-Ala ligase</fullName>
    </alternativeName>
    <alternativeName>
        <fullName evidence="14">D-alanylalanine synthetase</fullName>
    </alternativeName>
</protein>
<evidence type="ECO:0000256" key="1">
    <source>
        <dbReference type="ARBA" id="ARBA00001936"/>
    </source>
</evidence>
<dbReference type="GO" id="GO:0008360">
    <property type="term" value="P:regulation of cell shape"/>
    <property type="evidence" value="ECO:0007669"/>
    <property type="project" value="UniProtKB-KW"/>
</dbReference>
<dbReference type="PANTHER" id="PTHR23132">
    <property type="entry name" value="D-ALANINE--D-ALANINE LIGASE"/>
    <property type="match status" value="1"/>
</dbReference>
<feature type="binding site" evidence="16">
    <location>
        <position position="276"/>
    </location>
    <ligand>
        <name>Mg(2+)</name>
        <dbReference type="ChEBI" id="CHEBI:18420"/>
        <label>1</label>
    </ligand>
</feature>
<evidence type="ECO:0000256" key="14">
    <source>
        <dbReference type="HAMAP-Rule" id="MF_00047"/>
    </source>
</evidence>